<feature type="compositionally biased region" description="Polar residues" evidence="7">
    <location>
        <begin position="102"/>
        <end position="132"/>
    </location>
</feature>
<feature type="compositionally biased region" description="Low complexity" evidence="7">
    <location>
        <begin position="370"/>
        <end position="404"/>
    </location>
</feature>
<feature type="region of interest" description="Disordered" evidence="7">
    <location>
        <begin position="924"/>
        <end position="961"/>
    </location>
</feature>
<evidence type="ECO:0000259" key="8">
    <source>
        <dbReference type="PROSITE" id="PS50011"/>
    </source>
</evidence>
<organism evidence="9 10">
    <name type="scientific">Naegleria lovaniensis</name>
    <name type="common">Amoeba</name>
    <dbReference type="NCBI Taxonomy" id="51637"/>
    <lineage>
        <taxon>Eukaryota</taxon>
        <taxon>Discoba</taxon>
        <taxon>Heterolobosea</taxon>
        <taxon>Tetramitia</taxon>
        <taxon>Eutetramitia</taxon>
        <taxon>Vahlkampfiidae</taxon>
        <taxon>Naegleria</taxon>
    </lineage>
</organism>
<feature type="compositionally biased region" description="Polar residues" evidence="7">
    <location>
        <begin position="581"/>
        <end position="590"/>
    </location>
</feature>
<evidence type="ECO:0000256" key="4">
    <source>
        <dbReference type="ARBA" id="ARBA00022777"/>
    </source>
</evidence>
<dbReference type="FunFam" id="1.10.510.10:FF:000071">
    <property type="entry name" value="Mitogen-activated protein kinase kinase kinase 3 isoform 2"/>
    <property type="match status" value="1"/>
</dbReference>
<dbReference type="PROSITE" id="PS00108">
    <property type="entry name" value="PROTEIN_KINASE_ST"/>
    <property type="match status" value="1"/>
</dbReference>
<dbReference type="InterPro" id="IPR017441">
    <property type="entry name" value="Protein_kinase_ATP_BS"/>
</dbReference>
<feature type="binding site" evidence="6">
    <location>
        <position position="687"/>
    </location>
    <ligand>
        <name>ATP</name>
        <dbReference type="ChEBI" id="CHEBI:30616"/>
    </ligand>
</feature>
<dbReference type="PROSITE" id="PS00107">
    <property type="entry name" value="PROTEIN_KINASE_ATP"/>
    <property type="match status" value="1"/>
</dbReference>
<feature type="compositionally biased region" description="Polar residues" evidence="7">
    <location>
        <begin position="255"/>
        <end position="266"/>
    </location>
</feature>
<dbReference type="GO" id="GO:0005524">
    <property type="term" value="F:ATP binding"/>
    <property type="evidence" value="ECO:0007669"/>
    <property type="project" value="UniProtKB-UniRule"/>
</dbReference>
<feature type="compositionally biased region" description="Polar residues" evidence="7">
    <location>
        <begin position="555"/>
        <end position="564"/>
    </location>
</feature>
<dbReference type="Gene3D" id="1.10.510.10">
    <property type="entry name" value="Transferase(Phosphotransferase) domain 1"/>
    <property type="match status" value="1"/>
</dbReference>
<feature type="region of interest" description="Disordered" evidence="7">
    <location>
        <begin position="310"/>
        <end position="338"/>
    </location>
</feature>
<feature type="compositionally biased region" description="Polar residues" evidence="7">
    <location>
        <begin position="319"/>
        <end position="333"/>
    </location>
</feature>
<feature type="compositionally biased region" description="Low complexity" evidence="7">
    <location>
        <begin position="181"/>
        <end position="231"/>
    </location>
</feature>
<evidence type="ECO:0000256" key="7">
    <source>
        <dbReference type="SAM" id="MobiDB-lite"/>
    </source>
</evidence>
<feature type="compositionally biased region" description="Basic and acidic residues" evidence="7">
    <location>
        <begin position="1203"/>
        <end position="1220"/>
    </location>
</feature>
<keyword evidence="3 6" id="KW-0547">Nucleotide-binding</keyword>
<keyword evidence="5 6" id="KW-0067">ATP-binding</keyword>
<dbReference type="PANTHER" id="PTHR11584">
    <property type="entry name" value="SERINE/THREONINE PROTEIN KINASE"/>
    <property type="match status" value="1"/>
</dbReference>
<feature type="compositionally biased region" description="Polar residues" evidence="7">
    <location>
        <begin position="432"/>
        <end position="462"/>
    </location>
</feature>
<name>A0AA88KV47_NAELO</name>
<feature type="compositionally biased region" description="Low complexity" evidence="7">
    <location>
        <begin position="143"/>
        <end position="164"/>
    </location>
</feature>
<dbReference type="CDD" id="cd06606">
    <property type="entry name" value="STKc_MAPKKK"/>
    <property type="match status" value="1"/>
</dbReference>
<dbReference type="Pfam" id="PF00069">
    <property type="entry name" value="Pkinase"/>
    <property type="match status" value="1"/>
</dbReference>
<feature type="region of interest" description="Disordered" evidence="7">
    <location>
        <begin position="1109"/>
        <end position="1220"/>
    </location>
</feature>
<evidence type="ECO:0000256" key="5">
    <source>
        <dbReference type="ARBA" id="ARBA00022840"/>
    </source>
</evidence>
<feature type="compositionally biased region" description="Polar residues" evidence="7">
    <location>
        <begin position="932"/>
        <end position="960"/>
    </location>
</feature>
<feature type="compositionally biased region" description="Basic and acidic residues" evidence="7">
    <location>
        <begin position="1139"/>
        <end position="1149"/>
    </location>
</feature>
<dbReference type="RefSeq" id="XP_044553599.1">
    <property type="nucleotide sequence ID" value="XM_044690124.1"/>
</dbReference>
<evidence type="ECO:0000313" key="9">
    <source>
        <dbReference type="EMBL" id="KAG2389607.1"/>
    </source>
</evidence>
<gene>
    <name evidence="9" type="ORF">C9374_014167</name>
</gene>
<feature type="compositionally biased region" description="Low complexity" evidence="7">
    <location>
        <begin position="565"/>
        <end position="579"/>
    </location>
</feature>
<evidence type="ECO:0000256" key="3">
    <source>
        <dbReference type="ARBA" id="ARBA00022741"/>
    </source>
</evidence>
<evidence type="ECO:0000256" key="6">
    <source>
        <dbReference type="PROSITE-ProRule" id="PRU10141"/>
    </source>
</evidence>
<dbReference type="EMBL" id="PYSW02000007">
    <property type="protein sequence ID" value="KAG2389607.1"/>
    <property type="molecule type" value="Genomic_DNA"/>
</dbReference>
<dbReference type="Proteomes" id="UP000816034">
    <property type="component" value="Unassembled WGS sequence"/>
</dbReference>
<sequence length="1327" mass="146434">MNYISSSATSATTNAASSQNSNTVFASRSTLFRNRLTPIQTNHNNNNYFSNTISSTPNAAVRGGATNSNIMIISSCTTTPSSTRTQPPPSTTLNSLFDHHNNTSSNTKNVLGHSHSSSNLQQQTPSSSSRYASQPAALPQPLNYSNYSNYHNNPTNNTPFNNNNMIRATSPNNGFTSPHPQQALLKNTLQQQQQQPYSALGSSSSTLSSANTSGTTYAITTTSPPSTSSAGLNYHPSGYYLESGVVGKGNHPYHHQQNGSNNSSRNLQVLTVPGYMRPRSGLSDLRSSVDTSFTGGTEIEEDIEYLDNLSPHGGYLTPDESSVNSTRQLSPLTDDSDDIVESIDTIESFSRDTPTSSSSPLKQYNLAMISPQSPSPNSKQQQTQYIQKSQIQPQPQQHHPTSYSKMRPSTLNKSEILQPNTFVGANTELSTSPVARSQQVTPALANRATSPINHTPSSTLGSGTFFVPSNSYQQQPQQNVNNASSTAQSNTSSNMSIHTFSSQPSPSHHLYFKNKKASNSNPQPPPPQPIQQPTQLRARTPTTIMVNDLPLSESGPKNGNAQQPSSSSNHVNSGNGMSGKQIKQASTHPSKQLPPMKSEDASKPSHSPNSPKLPKTSGAYSAPTSSESNAKTPNSEVTSEKKSKKKPKQQKPQIIKNYKKGDFIGSGANGKVFLGYNVDDGKFFAIKECTFENVPEDVLETKLENLQREINLMKGLRHENIVQYYGAEVNGTTLNIFLEFVPGGSVSSLLRRYGRLSEDVTRQYTIQMLKGLKYLHDNRIIHRDIKGANILVSVEGKIKLADFGASRKIQDIMTLSTEFKSLTGTPHFMAPEVIMQTGHGRPADVWSIGCTIVEMYTGRPPFSEFTTAAAVMFHIAASTEMPSFPDFVSEGCKKFLARCFIRDPNKRATVDDLLNDPWITQIETTSDDESVATPTEPCSSFSSRSGGATVEDTTPSSGSFSPFLEFNNEDDSFFAPHVDMSSKISQDMKGDKQPLGVVEAKKGYNSKKDISQFLRKNSMWQSRSFNSSAWEMFKGENPDEIPSFDARKVESSDSSSDFEDEGEITNYFDESFSSLTNNYDHSELTPGKEFDGFNSLRTEYDANDVVVNTSPLNTIDEKPQEQKPLEKKKKERLRKVRRKLDEELRKEASTELPPPQLVSDSSPKKDKKKKKKPHSQIPSQLPPSTKPIEQDPLDSDLFPVIEIPKKSHYQMERERDEMKMEEEMKILQMEQELSKLDHDVMYPFPSQQSNMKLESPRKIPPIPQTSHSKSKSQPTPRERPRIKSAPIKRISSDELSDTISPITQLGKATSPTKSPGALKPLQVKEYR</sequence>
<evidence type="ECO:0000256" key="1">
    <source>
        <dbReference type="ARBA" id="ARBA00022527"/>
    </source>
</evidence>
<feature type="compositionally biased region" description="Polar residues" evidence="7">
    <location>
        <begin position="1297"/>
        <end position="1313"/>
    </location>
</feature>
<feature type="region of interest" description="Disordered" evidence="7">
    <location>
        <begin position="432"/>
        <end position="657"/>
    </location>
</feature>
<keyword evidence="4" id="KW-0418">Kinase</keyword>
<feature type="region of interest" description="Disordered" evidence="7">
    <location>
        <begin position="1036"/>
        <end position="1063"/>
    </location>
</feature>
<feature type="compositionally biased region" description="Polar residues" evidence="7">
    <location>
        <begin position="1264"/>
        <end position="1275"/>
    </location>
</feature>
<feature type="region of interest" description="Disordered" evidence="7">
    <location>
        <begin position="77"/>
        <end position="266"/>
    </location>
</feature>
<accession>A0AA88KV47</accession>
<feature type="region of interest" description="Disordered" evidence="7">
    <location>
        <begin position="1076"/>
        <end position="1095"/>
    </location>
</feature>
<keyword evidence="10" id="KW-1185">Reference proteome</keyword>
<feature type="region of interest" description="Disordered" evidence="7">
    <location>
        <begin position="1"/>
        <end position="22"/>
    </location>
</feature>
<feature type="compositionally biased region" description="Basic and acidic residues" evidence="7">
    <location>
        <begin position="1115"/>
        <end position="1125"/>
    </location>
</feature>
<dbReference type="PANTHER" id="PTHR11584:SF369">
    <property type="entry name" value="MITOGEN-ACTIVATED PROTEIN KINASE KINASE KINASE 19-RELATED"/>
    <property type="match status" value="1"/>
</dbReference>
<feature type="compositionally biased region" description="Basic residues" evidence="7">
    <location>
        <begin position="1126"/>
        <end position="1138"/>
    </location>
</feature>
<dbReference type="SMART" id="SM00220">
    <property type="entry name" value="S_TKc"/>
    <property type="match status" value="1"/>
</dbReference>
<comment type="caution">
    <text evidence="9">The sequence shown here is derived from an EMBL/GenBank/DDBJ whole genome shotgun (WGS) entry which is preliminary data.</text>
</comment>
<feature type="compositionally biased region" description="Basic and acidic residues" evidence="7">
    <location>
        <begin position="1080"/>
        <end position="1091"/>
    </location>
</feature>
<keyword evidence="1" id="KW-0723">Serine/threonine-protein kinase</keyword>
<dbReference type="SUPFAM" id="SSF56112">
    <property type="entry name" value="Protein kinase-like (PK-like)"/>
    <property type="match status" value="1"/>
</dbReference>
<feature type="region of interest" description="Disordered" evidence="7">
    <location>
        <begin position="1237"/>
        <end position="1327"/>
    </location>
</feature>
<feature type="region of interest" description="Disordered" evidence="7">
    <location>
        <begin position="368"/>
        <end position="408"/>
    </location>
</feature>
<dbReference type="InterPro" id="IPR000719">
    <property type="entry name" value="Prot_kinase_dom"/>
</dbReference>
<evidence type="ECO:0000313" key="10">
    <source>
        <dbReference type="Proteomes" id="UP000816034"/>
    </source>
</evidence>
<feature type="compositionally biased region" description="Polar residues" evidence="7">
    <location>
        <begin position="165"/>
        <end position="180"/>
    </location>
</feature>
<feature type="compositionally biased region" description="Low complexity" evidence="7">
    <location>
        <begin position="469"/>
        <end position="494"/>
    </location>
</feature>
<reference evidence="9 10" key="1">
    <citation type="journal article" date="2018" name="BMC Genomics">
        <title>The genome of Naegleria lovaniensis, the basis for a comparative approach to unravel pathogenicity factors of the human pathogenic amoeba N. fowleri.</title>
        <authorList>
            <person name="Liechti N."/>
            <person name="Schurch N."/>
            <person name="Bruggmann R."/>
            <person name="Wittwer M."/>
        </authorList>
    </citation>
    <scope>NUCLEOTIDE SEQUENCE [LARGE SCALE GENOMIC DNA]</scope>
    <source>
        <strain evidence="9 10">ATCC 30569</strain>
    </source>
</reference>
<dbReference type="InterPro" id="IPR011009">
    <property type="entry name" value="Kinase-like_dom_sf"/>
</dbReference>
<keyword evidence="2" id="KW-0808">Transferase</keyword>
<proteinExistence type="predicted"/>
<feature type="domain" description="Protein kinase" evidence="8">
    <location>
        <begin position="658"/>
        <end position="919"/>
    </location>
</feature>
<dbReference type="GeneID" id="68106620"/>
<feature type="compositionally biased region" description="Polar residues" evidence="7">
    <location>
        <begin position="495"/>
        <end position="506"/>
    </location>
</feature>
<dbReference type="PROSITE" id="PS50011">
    <property type="entry name" value="PROTEIN_KINASE_DOM"/>
    <property type="match status" value="1"/>
</dbReference>
<feature type="compositionally biased region" description="Basic residues" evidence="7">
    <location>
        <begin position="1165"/>
        <end position="1174"/>
    </location>
</feature>
<evidence type="ECO:0000256" key="2">
    <source>
        <dbReference type="ARBA" id="ARBA00022679"/>
    </source>
</evidence>
<dbReference type="GO" id="GO:0004674">
    <property type="term" value="F:protein serine/threonine kinase activity"/>
    <property type="evidence" value="ECO:0007669"/>
    <property type="project" value="UniProtKB-KW"/>
</dbReference>
<feature type="compositionally biased region" description="Polar residues" evidence="7">
    <location>
        <begin position="618"/>
        <end position="637"/>
    </location>
</feature>
<dbReference type="InterPro" id="IPR008271">
    <property type="entry name" value="Ser/Thr_kinase_AS"/>
</dbReference>
<protein>
    <recommendedName>
        <fullName evidence="8">Protein kinase domain-containing protein</fullName>
    </recommendedName>
</protein>